<protein>
    <submittedName>
        <fullName evidence="4">Ca2+-binding RTX toxin-like protein</fullName>
    </submittedName>
</protein>
<comment type="caution">
    <text evidence="4">The sequence shown here is derived from an EMBL/GenBank/DDBJ whole genome shotgun (WGS) entry which is preliminary data.</text>
</comment>
<keyword evidence="2" id="KW-0964">Secreted</keyword>
<dbReference type="Gene3D" id="2.150.10.10">
    <property type="entry name" value="Serralysin-like metalloprotease, C-terminal"/>
    <property type="match status" value="5"/>
</dbReference>
<reference evidence="4 5" key="1">
    <citation type="submission" date="2020-08" db="EMBL/GenBank/DDBJ databases">
        <title>Genomic Encyclopedia of Type Strains, Phase IV (KMG-IV): sequencing the most valuable type-strain genomes for metagenomic binning, comparative biology and taxonomic classification.</title>
        <authorList>
            <person name="Goeker M."/>
        </authorList>
    </citation>
    <scope>NUCLEOTIDE SEQUENCE [LARGE SCALE GENOMIC DNA]</scope>
    <source>
        <strain evidence="4 5">DSM 29853</strain>
    </source>
</reference>
<dbReference type="PANTHER" id="PTHR38340">
    <property type="entry name" value="S-LAYER PROTEIN"/>
    <property type="match status" value="1"/>
</dbReference>
<dbReference type="Proteomes" id="UP000528286">
    <property type="component" value="Unassembled WGS sequence"/>
</dbReference>
<sequence>MSDRDLIRTIFPGLPAPASAAPPSGTDDNDVFDLEPGSLGPADRLDGGRGTDTVRLLNAGTLDLTGLVSIEKILGSSGDDIFFLSLRPQEIAEIDGGTGQNIVRMSGGARSLDLSLVTLRNIAAIEGSDLADTIVGSRSKDLIRGGQGNDRYFIDAEDSVFEAAGGGTDEINVAGSYRLGDNVENLVLTGDADVDGTGNALDNEIRGSTGDNILRGLAGNDTLDGGAFNGSDSDILIGGRGNDTYIVAMAEDIIDERSDDGDGIDTVISSVSFDLRSPGVLGDVENLILAGERNYMGFGNRLDNRITGNRGQNDLSGFDGNDRLDGGAGGDRLFGGRGDDTYVADGDDILSEAEGGGIDTVETAEADYTLDPARNGQLVGAFENLVFTGGQSHNGSGNGLDNRLTGAGGADILSGAGGNDILSGLDGNDTLSGGAGQDRLEGGAGADRLSGNAGNDRLDGGLGEDILNGGDGNDTYVVDSGGDVVDESEGFGTDTVESAVSFSLIDTAHAKGAIENLTLVGSLPLTARGNALSNGLTGNAGANRLYGGGGNDTLDGRGGADLMVGGKGRDTYVVDNAGDVVDEKQDQSPGLHETDVVKAFIPVDLADAARFLGEVENVVLAGNPALSASGNALANLLQGNAGANRLDGRAGDDVLSGGAGADSLTGGAGRDSFRFDTAPDGRTNIDRITDFSVVDDRLELENAIFTRLKTPGTLSKAFFAANATGTAFDRDDYLLYNTKTGALLYDPDGTGSTRPLEFARLKPALALTHADFWVT</sequence>
<evidence type="ECO:0000256" key="3">
    <source>
        <dbReference type="SAM" id="MobiDB-lite"/>
    </source>
</evidence>
<accession>A0A7W6J4B3</accession>
<feature type="region of interest" description="Disordered" evidence="3">
    <location>
        <begin position="12"/>
        <end position="47"/>
    </location>
</feature>
<dbReference type="Pfam" id="PF00353">
    <property type="entry name" value="HemolysinCabind"/>
    <property type="match status" value="7"/>
</dbReference>
<proteinExistence type="predicted"/>
<feature type="region of interest" description="Disordered" evidence="3">
    <location>
        <begin position="430"/>
        <end position="469"/>
    </location>
</feature>
<evidence type="ECO:0000256" key="2">
    <source>
        <dbReference type="ARBA" id="ARBA00022525"/>
    </source>
</evidence>
<dbReference type="InterPro" id="IPR018511">
    <property type="entry name" value="Hemolysin-typ_Ca-bd_CS"/>
</dbReference>
<evidence type="ECO:0000313" key="4">
    <source>
        <dbReference type="EMBL" id="MBB4064526.1"/>
    </source>
</evidence>
<dbReference type="AlphaFoldDB" id="A0A7W6J4B3"/>
<dbReference type="SUPFAM" id="SSF51120">
    <property type="entry name" value="beta-Roll"/>
    <property type="match status" value="6"/>
</dbReference>
<name>A0A7W6J4B3_9HYPH</name>
<dbReference type="EMBL" id="JACIEZ010000002">
    <property type="protein sequence ID" value="MBB4064526.1"/>
    <property type="molecule type" value="Genomic_DNA"/>
</dbReference>
<dbReference type="GO" id="GO:0005509">
    <property type="term" value="F:calcium ion binding"/>
    <property type="evidence" value="ECO:0007669"/>
    <property type="project" value="InterPro"/>
</dbReference>
<comment type="subcellular location">
    <subcellularLocation>
        <location evidence="1">Secreted</location>
    </subcellularLocation>
</comment>
<dbReference type="InterPro" id="IPR050557">
    <property type="entry name" value="RTX_toxin/Mannuronan_C5-epim"/>
</dbReference>
<dbReference type="PROSITE" id="PS00330">
    <property type="entry name" value="HEMOLYSIN_CALCIUM"/>
    <property type="match status" value="5"/>
</dbReference>
<dbReference type="RefSeq" id="WP_183365745.1">
    <property type="nucleotide sequence ID" value="NZ_JACIEZ010000002.1"/>
</dbReference>
<evidence type="ECO:0000256" key="1">
    <source>
        <dbReference type="ARBA" id="ARBA00004613"/>
    </source>
</evidence>
<keyword evidence="5" id="KW-1185">Reference proteome</keyword>
<evidence type="ECO:0000313" key="5">
    <source>
        <dbReference type="Proteomes" id="UP000528286"/>
    </source>
</evidence>
<dbReference type="PANTHER" id="PTHR38340:SF1">
    <property type="entry name" value="S-LAYER PROTEIN"/>
    <property type="match status" value="1"/>
</dbReference>
<dbReference type="GO" id="GO:0005576">
    <property type="term" value="C:extracellular region"/>
    <property type="evidence" value="ECO:0007669"/>
    <property type="project" value="UniProtKB-SubCell"/>
</dbReference>
<dbReference type="PRINTS" id="PR00313">
    <property type="entry name" value="CABNDNGRPT"/>
</dbReference>
<organism evidence="4 5">
    <name type="scientific">Gellertiella hungarica</name>
    <dbReference type="NCBI Taxonomy" id="1572859"/>
    <lineage>
        <taxon>Bacteria</taxon>
        <taxon>Pseudomonadati</taxon>
        <taxon>Pseudomonadota</taxon>
        <taxon>Alphaproteobacteria</taxon>
        <taxon>Hyphomicrobiales</taxon>
        <taxon>Rhizobiaceae</taxon>
        <taxon>Gellertiella</taxon>
    </lineage>
</organism>
<dbReference type="InterPro" id="IPR001343">
    <property type="entry name" value="Hemolysn_Ca-bd"/>
</dbReference>
<gene>
    <name evidence="4" type="ORF">GGR23_001703</name>
</gene>
<dbReference type="InterPro" id="IPR011049">
    <property type="entry name" value="Serralysin-like_metalloprot_C"/>
</dbReference>